<organism evidence="2">
    <name type="scientific">marine sediment metagenome</name>
    <dbReference type="NCBI Taxonomy" id="412755"/>
    <lineage>
        <taxon>unclassified sequences</taxon>
        <taxon>metagenomes</taxon>
        <taxon>ecological metagenomes</taxon>
    </lineage>
</organism>
<accession>X0YZ77</accession>
<gene>
    <name evidence="2" type="ORF">S01H1_62648</name>
</gene>
<evidence type="ECO:0000256" key="1">
    <source>
        <dbReference type="SAM" id="MobiDB-lite"/>
    </source>
</evidence>
<reference evidence="2" key="1">
    <citation type="journal article" date="2014" name="Front. Microbiol.">
        <title>High frequency of phylogenetically diverse reductive dehalogenase-homologous genes in deep subseafloor sedimentary metagenomes.</title>
        <authorList>
            <person name="Kawai M."/>
            <person name="Futagami T."/>
            <person name="Toyoda A."/>
            <person name="Takaki Y."/>
            <person name="Nishi S."/>
            <person name="Hori S."/>
            <person name="Arai W."/>
            <person name="Tsubouchi T."/>
            <person name="Morono Y."/>
            <person name="Uchiyama I."/>
            <person name="Ito T."/>
            <person name="Fujiyama A."/>
            <person name="Inagaki F."/>
            <person name="Takami H."/>
        </authorList>
    </citation>
    <scope>NUCLEOTIDE SEQUENCE</scope>
    <source>
        <strain evidence="2">Expedition CK06-06</strain>
    </source>
</reference>
<feature type="compositionally biased region" description="Basic and acidic residues" evidence="1">
    <location>
        <begin position="1"/>
        <end position="10"/>
    </location>
</feature>
<evidence type="ECO:0000313" key="2">
    <source>
        <dbReference type="EMBL" id="GAG41771.1"/>
    </source>
</evidence>
<comment type="caution">
    <text evidence="2">The sequence shown here is derived from an EMBL/GenBank/DDBJ whole genome shotgun (WGS) entry which is preliminary data.</text>
</comment>
<name>X0YZ77_9ZZZZ</name>
<proteinExistence type="predicted"/>
<protein>
    <submittedName>
        <fullName evidence="2">Uncharacterized protein</fullName>
    </submittedName>
</protein>
<dbReference type="AlphaFoldDB" id="X0YZ77"/>
<feature type="region of interest" description="Disordered" evidence="1">
    <location>
        <begin position="1"/>
        <end position="35"/>
    </location>
</feature>
<sequence length="85" mass="9730">MPYPSDERVIGHGLPKRASSRSGSDDWVANHTVSQPEPYATWNLRKTPESSSCRASRYLVTELRVDETVSEFNYQVDKNEEDAQR</sequence>
<dbReference type="EMBL" id="BARS01041164">
    <property type="protein sequence ID" value="GAG41771.1"/>
    <property type="molecule type" value="Genomic_DNA"/>
</dbReference>